<dbReference type="STRING" id="926559.JoomaDRAFT_3709"/>
<dbReference type="Pfam" id="PF00027">
    <property type="entry name" value="cNMP_binding"/>
    <property type="match status" value="1"/>
</dbReference>
<dbReference type="RefSeq" id="WP_008615094.1">
    <property type="nucleotide sequence ID" value="NZ_JH651379.1"/>
</dbReference>
<evidence type="ECO:0000313" key="2">
    <source>
        <dbReference type="EMBL" id="EIJ40643.1"/>
    </source>
</evidence>
<dbReference type="HOGENOM" id="CLU_075053_9_3_10"/>
<evidence type="ECO:0000313" key="3">
    <source>
        <dbReference type="Proteomes" id="UP000004690"/>
    </source>
</evidence>
<dbReference type="InterPro" id="IPR018490">
    <property type="entry name" value="cNMP-bd_dom_sf"/>
</dbReference>
<gene>
    <name evidence="2" type="ORF">JoomaDRAFT_3709</name>
</gene>
<name>I3CAK0_9FLAO</name>
<dbReference type="OrthoDB" id="680421at2"/>
<dbReference type="Proteomes" id="UP000004690">
    <property type="component" value="Unassembled WGS sequence"/>
</dbReference>
<sequence length="187" mass="22007">MIDFFEFCNKISPLDNIASVELSSILKLNSVKKNEPIVTRSPHAREFYFIKKGIVKLCFNGDGTEFTMRFFEAHTLLCDIESCTKNEHSKYRIVAIEDTEFFSFSFFEFEKLCLTHHSLETFYRRFMTMANLNMMERISEILEENATKRYNNFIKKKPHLLQRISLGELSNYLGITQVSLSRIRALK</sequence>
<dbReference type="InterPro" id="IPR014710">
    <property type="entry name" value="RmlC-like_jellyroll"/>
</dbReference>
<keyword evidence="3" id="KW-1185">Reference proteome</keyword>
<dbReference type="AlphaFoldDB" id="I3CAK0"/>
<dbReference type="eggNOG" id="COG0664">
    <property type="taxonomic scope" value="Bacteria"/>
</dbReference>
<feature type="domain" description="Cyclic nucleotide-binding" evidence="1">
    <location>
        <begin position="30"/>
        <end position="115"/>
    </location>
</feature>
<evidence type="ECO:0000259" key="1">
    <source>
        <dbReference type="Pfam" id="PF00027"/>
    </source>
</evidence>
<dbReference type="InterPro" id="IPR000595">
    <property type="entry name" value="cNMP-bd_dom"/>
</dbReference>
<dbReference type="EMBL" id="JH651379">
    <property type="protein sequence ID" value="EIJ40643.1"/>
    <property type="molecule type" value="Genomic_DNA"/>
</dbReference>
<dbReference type="SUPFAM" id="SSF51206">
    <property type="entry name" value="cAMP-binding domain-like"/>
    <property type="match status" value="1"/>
</dbReference>
<proteinExistence type="predicted"/>
<accession>I3CAK0</accession>
<protein>
    <submittedName>
        <fullName evidence="2">cAMP-binding protein</fullName>
    </submittedName>
</protein>
<dbReference type="Gene3D" id="2.60.120.10">
    <property type="entry name" value="Jelly Rolls"/>
    <property type="match status" value="1"/>
</dbReference>
<organism evidence="2 3">
    <name type="scientific">Galbibacter orientalis DSM 19592</name>
    <dbReference type="NCBI Taxonomy" id="926559"/>
    <lineage>
        <taxon>Bacteria</taxon>
        <taxon>Pseudomonadati</taxon>
        <taxon>Bacteroidota</taxon>
        <taxon>Flavobacteriia</taxon>
        <taxon>Flavobacteriales</taxon>
        <taxon>Flavobacteriaceae</taxon>
        <taxon>Galbibacter</taxon>
    </lineage>
</organism>
<reference evidence="2 3" key="1">
    <citation type="submission" date="2012-02" db="EMBL/GenBank/DDBJ databases">
        <title>Improved High-Quality Draft genome of Joostella marina DSM 19592.</title>
        <authorList>
            <consortium name="US DOE Joint Genome Institute (JGI-PGF)"/>
            <person name="Lucas S."/>
            <person name="Copeland A."/>
            <person name="Lapidus A."/>
            <person name="Bruce D."/>
            <person name="Goodwin L."/>
            <person name="Pitluck S."/>
            <person name="Peters L."/>
            <person name="Chertkov O."/>
            <person name="Ovchinnikova G."/>
            <person name="Kyrpides N."/>
            <person name="Mavromatis K."/>
            <person name="Detter J.C."/>
            <person name="Han C."/>
            <person name="Land M."/>
            <person name="Hauser L."/>
            <person name="Markowitz V."/>
            <person name="Cheng J.-F."/>
            <person name="Hugenholtz P."/>
            <person name="Woyke T."/>
            <person name="Wu D."/>
            <person name="Tindall B."/>
            <person name="Brambilla E."/>
            <person name="Klenk H.-P."/>
            <person name="Eisen J.A."/>
        </authorList>
    </citation>
    <scope>NUCLEOTIDE SEQUENCE [LARGE SCALE GENOMIC DNA]</scope>
    <source>
        <strain evidence="2 3">DSM 19592</strain>
    </source>
</reference>